<sequence>MAEPATDRAPRRVTLTGSVEWVTIQPVGAPPFYEAVLDDEAGERVHLIWHGQRIVPGVDAGVTLRVEGTLSQQDRRPVVFDPHYEILPPRGGEG</sequence>
<keyword evidence="2" id="KW-1185">Reference proteome</keyword>
<evidence type="ECO:0008006" key="3">
    <source>
        <dbReference type="Google" id="ProtNLM"/>
    </source>
</evidence>
<organism evidence="1 2">
    <name type="scientific">Tersicoccus solisilvae</name>
    <dbReference type="NCBI Taxonomy" id="1882339"/>
    <lineage>
        <taxon>Bacteria</taxon>
        <taxon>Bacillati</taxon>
        <taxon>Actinomycetota</taxon>
        <taxon>Actinomycetes</taxon>
        <taxon>Micrococcales</taxon>
        <taxon>Micrococcaceae</taxon>
        <taxon>Tersicoccus</taxon>
    </lineage>
</organism>
<dbReference type="RefSeq" id="WP_188669037.1">
    <property type="nucleotide sequence ID" value="NZ_BMJI01000025.1"/>
</dbReference>
<gene>
    <name evidence="1" type="ORF">GCM10011512_27890</name>
</gene>
<proteinExistence type="predicted"/>
<evidence type="ECO:0000313" key="2">
    <source>
        <dbReference type="Proteomes" id="UP000597761"/>
    </source>
</evidence>
<protein>
    <recommendedName>
        <fullName evidence="3">DNA-binding protein</fullName>
    </recommendedName>
</protein>
<reference evidence="2" key="1">
    <citation type="journal article" date="2019" name="Int. J. Syst. Evol. Microbiol.">
        <title>The Global Catalogue of Microorganisms (GCM) 10K type strain sequencing project: providing services to taxonomists for standard genome sequencing and annotation.</title>
        <authorList>
            <consortium name="The Broad Institute Genomics Platform"/>
            <consortium name="The Broad Institute Genome Sequencing Center for Infectious Disease"/>
            <person name="Wu L."/>
            <person name="Ma J."/>
        </authorList>
    </citation>
    <scope>NUCLEOTIDE SEQUENCE [LARGE SCALE GENOMIC DNA]</scope>
    <source>
        <strain evidence="2">CGMCC 1.15480</strain>
    </source>
</reference>
<dbReference type="EMBL" id="BMJI01000025">
    <property type="protein sequence ID" value="GGC99384.1"/>
    <property type="molecule type" value="Genomic_DNA"/>
</dbReference>
<comment type="caution">
    <text evidence="1">The sequence shown here is derived from an EMBL/GenBank/DDBJ whole genome shotgun (WGS) entry which is preliminary data.</text>
</comment>
<dbReference type="Proteomes" id="UP000597761">
    <property type="component" value="Unassembled WGS sequence"/>
</dbReference>
<accession>A0ABQ1PM27</accession>
<name>A0ABQ1PM27_9MICC</name>
<evidence type="ECO:0000313" key="1">
    <source>
        <dbReference type="EMBL" id="GGC99384.1"/>
    </source>
</evidence>